<name>A0A816QU88_9BILA</name>
<feature type="non-terminal residue" evidence="2">
    <location>
        <position position="1"/>
    </location>
</feature>
<protein>
    <submittedName>
        <fullName evidence="2">Uncharacterized protein</fullName>
    </submittedName>
</protein>
<dbReference type="Proteomes" id="UP000663824">
    <property type="component" value="Unassembled WGS sequence"/>
</dbReference>
<accession>A0A816QU88</accession>
<sequence>LHKIGFTLLFVIDLSSFCHEVPSKIEWRLGLNILKLGDRYRCCQLEMFASEVAKSWIVRQEQCNNQTNDMFCGLMLNKKYLVEPISSKLVSIIVFQSACITDHCRDIVLYSVVGGSAMRSFNWRACGNQSHHSKPFFDWLFQCSYNLNSYQLTTRIGQIGFELKYEHILVNGYVPHRSLINLKISITNLTTLHILLHYLPQLQHLGLAGWVRLLPNIKCLTCNLTELIYWFSNDLHNQYLDSFLQRLGRLHVNCSCIITREMNEELLTPLLQFRIDKDRLPQLRSLQFIFCKNILSAWTNIDQLIDFILSRIMEHQLTCVCFDFEQHKQPLTDLRTTDEIIRITEHSCFVYIHRFIWSNRVSLWIERQRK</sequence>
<evidence type="ECO:0000313" key="2">
    <source>
        <dbReference type="EMBL" id="CAF2065655.1"/>
    </source>
</evidence>
<keyword evidence="1" id="KW-0732">Signal</keyword>
<feature type="chain" id="PRO_5032752967" evidence="1">
    <location>
        <begin position="24"/>
        <end position="370"/>
    </location>
</feature>
<evidence type="ECO:0000256" key="1">
    <source>
        <dbReference type="SAM" id="SignalP"/>
    </source>
</evidence>
<organism evidence="2 3">
    <name type="scientific">Rotaria magnacalcarata</name>
    <dbReference type="NCBI Taxonomy" id="392030"/>
    <lineage>
        <taxon>Eukaryota</taxon>
        <taxon>Metazoa</taxon>
        <taxon>Spiralia</taxon>
        <taxon>Gnathifera</taxon>
        <taxon>Rotifera</taxon>
        <taxon>Eurotatoria</taxon>
        <taxon>Bdelloidea</taxon>
        <taxon>Philodinida</taxon>
        <taxon>Philodinidae</taxon>
        <taxon>Rotaria</taxon>
    </lineage>
</organism>
<dbReference type="EMBL" id="CAJNRE010007487">
    <property type="protein sequence ID" value="CAF2065655.1"/>
    <property type="molecule type" value="Genomic_DNA"/>
</dbReference>
<gene>
    <name evidence="2" type="ORF">MBJ925_LOCUS15732</name>
</gene>
<evidence type="ECO:0000313" key="3">
    <source>
        <dbReference type="Proteomes" id="UP000663824"/>
    </source>
</evidence>
<dbReference type="AlphaFoldDB" id="A0A816QU88"/>
<proteinExistence type="predicted"/>
<comment type="caution">
    <text evidence="2">The sequence shown here is derived from an EMBL/GenBank/DDBJ whole genome shotgun (WGS) entry which is preliminary data.</text>
</comment>
<reference evidence="2" key="1">
    <citation type="submission" date="2021-02" db="EMBL/GenBank/DDBJ databases">
        <authorList>
            <person name="Nowell W R."/>
        </authorList>
    </citation>
    <scope>NUCLEOTIDE SEQUENCE</scope>
</reference>
<feature type="signal peptide" evidence="1">
    <location>
        <begin position="1"/>
        <end position="23"/>
    </location>
</feature>